<evidence type="ECO:0000259" key="2">
    <source>
        <dbReference type="PROSITE" id="PS50035"/>
    </source>
</evidence>
<dbReference type="InterPro" id="IPR025202">
    <property type="entry name" value="PLD-like_dom"/>
</dbReference>
<dbReference type="RefSeq" id="XP_018001050.1">
    <property type="nucleotide sequence ID" value="XM_018148259.1"/>
</dbReference>
<dbReference type="EMBL" id="LFJN01000010">
    <property type="protein sequence ID" value="KPI41087.1"/>
    <property type="molecule type" value="Genomic_DNA"/>
</dbReference>
<dbReference type="STRING" id="1664694.A0A0N1HV72"/>
<feature type="region of interest" description="Disordered" evidence="1">
    <location>
        <begin position="354"/>
        <end position="379"/>
    </location>
</feature>
<protein>
    <recommendedName>
        <fullName evidence="2">PLD phosphodiesterase domain-containing protein</fullName>
    </recommendedName>
</protein>
<keyword evidence="4" id="KW-1185">Reference proteome</keyword>
<dbReference type="Proteomes" id="UP000038010">
    <property type="component" value="Unassembled WGS sequence"/>
</dbReference>
<gene>
    <name evidence="3" type="ORF">AB675_7859</name>
</gene>
<dbReference type="GeneID" id="28740139"/>
<sequence>MSTESSSTRQLVDRDLEAATSIPSRFSSTFVNHVSHNQRAQSTPLELTTGTGYHIYTSLIIPQILSATQEVIIVTCFWAASATRDALHNALLELSAKAVAAQTKISVHICFSTYSLARNMLLPTSKKGQNYKPSKWRKLGLPRSSRIPGLVLRVTRKFDWPFGIMHSKYVVIDRKLAILPSCNVSWERWLEAAVRIQGPAVAHLLKFHAWFWENGASLKPLPLDEGSGGASTLNGRTSALESSVQTTILPSPHTPSLLPPHLRPSTLLHQLPCLPSRPPSHPPTPLLTTTSHLLSTAQHSIFLTTPNVTAPSVLALLRNALSPPRKLDVTIWTNTSLMTLEQLKLGKLTIHYFDDPSPTRPGPGTRNARSVEAASHGKSSTLLDRNKETTPIRLHAKITIVDGDKLLLGSCNMDAASWGTSQELGILMESRELVDLLLERELREKLVP</sequence>
<dbReference type="VEuPathDB" id="FungiDB:AB675_7859"/>
<dbReference type="PANTHER" id="PTHR21248">
    <property type="entry name" value="CARDIOLIPIN SYNTHASE"/>
    <property type="match status" value="1"/>
</dbReference>
<name>A0A0N1HV72_9EURO</name>
<dbReference type="Gene3D" id="3.30.870.10">
    <property type="entry name" value="Endonuclease Chain A"/>
    <property type="match status" value="2"/>
</dbReference>
<dbReference type="GO" id="GO:0030572">
    <property type="term" value="F:phosphatidyltransferase activity"/>
    <property type="evidence" value="ECO:0007669"/>
    <property type="project" value="UniProtKB-ARBA"/>
</dbReference>
<dbReference type="PANTHER" id="PTHR21248:SF11">
    <property type="entry name" value="PLD PHOSPHODIESTERASE DOMAIN-CONTAINING PROTEIN"/>
    <property type="match status" value="1"/>
</dbReference>
<dbReference type="Pfam" id="PF13091">
    <property type="entry name" value="PLDc_2"/>
    <property type="match status" value="2"/>
</dbReference>
<comment type="caution">
    <text evidence="3">The sequence shown here is derived from an EMBL/GenBank/DDBJ whole genome shotgun (WGS) entry which is preliminary data.</text>
</comment>
<evidence type="ECO:0000313" key="4">
    <source>
        <dbReference type="Proteomes" id="UP000038010"/>
    </source>
</evidence>
<proteinExistence type="predicted"/>
<feature type="domain" description="PLD phosphodiesterase" evidence="2">
    <location>
        <begin position="390"/>
        <end position="417"/>
    </location>
</feature>
<organism evidence="3 4">
    <name type="scientific">Cyphellophora attinorum</name>
    <dbReference type="NCBI Taxonomy" id="1664694"/>
    <lineage>
        <taxon>Eukaryota</taxon>
        <taxon>Fungi</taxon>
        <taxon>Dikarya</taxon>
        <taxon>Ascomycota</taxon>
        <taxon>Pezizomycotina</taxon>
        <taxon>Eurotiomycetes</taxon>
        <taxon>Chaetothyriomycetidae</taxon>
        <taxon>Chaetothyriales</taxon>
        <taxon>Cyphellophoraceae</taxon>
        <taxon>Cyphellophora</taxon>
    </lineage>
</organism>
<dbReference type="InterPro" id="IPR001736">
    <property type="entry name" value="PLipase_D/transphosphatidylase"/>
</dbReference>
<feature type="domain" description="PLD phosphodiesterase" evidence="2">
    <location>
        <begin position="161"/>
        <end position="188"/>
    </location>
</feature>
<dbReference type="PROSITE" id="PS50035">
    <property type="entry name" value="PLD"/>
    <property type="match status" value="2"/>
</dbReference>
<dbReference type="OrthoDB" id="9997422at2759"/>
<dbReference type="GO" id="GO:0032049">
    <property type="term" value="P:cardiolipin biosynthetic process"/>
    <property type="evidence" value="ECO:0007669"/>
    <property type="project" value="UniProtKB-ARBA"/>
</dbReference>
<accession>A0A0N1HV72</accession>
<reference evidence="3 4" key="1">
    <citation type="submission" date="2015-06" db="EMBL/GenBank/DDBJ databases">
        <title>Draft genome of the ant-associated black yeast Phialophora attae CBS 131958.</title>
        <authorList>
            <person name="Moreno L.F."/>
            <person name="Stielow B.J."/>
            <person name="de Hoog S."/>
            <person name="Vicente V.A."/>
            <person name="Weiss V.A."/>
            <person name="de Vries M."/>
            <person name="Cruz L.M."/>
            <person name="Souza E.M."/>
        </authorList>
    </citation>
    <scope>NUCLEOTIDE SEQUENCE [LARGE SCALE GENOMIC DNA]</scope>
    <source>
        <strain evidence="3 4">CBS 131958</strain>
    </source>
</reference>
<evidence type="ECO:0000313" key="3">
    <source>
        <dbReference type="EMBL" id="KPI41087.1"/>
    </source>
</evidence>
<evidence type="ECO:0000256" key="1">
    <source>
        <dbReference type="SAM" id="MobiDB-lite"/>
    </source>
</evidence>
<dbReference type="CDD" id="cd00138">
    <property type="entry name" value="PLDc_SF"/>
    <property type="match status" value="1"/>
</dbReference>
<dbReference type="SUPFAM" id="SSF56024">
    <property type="entry name" value="Phospholipase D/nuclease"/>
    <property type="match status" value="2"/>
</dbReference>
<dbReference type="SMART" id="SM00155">
    <property type="entry name" value="PLDc"/>
    <property type="match status" value="2"/>
</dbReference>
<dbReference type="AlphaFoldDB" id="A0A0N1HV72"/>